<sequence length="131" mass="15515">MDTTEVYIKMRIAAIPNLGIGVIPHKLHFHSHYWVDEKGDFYVITPGEPHYCHLERQDQLQAMMKGEKHMHLLAYEFAAYFHGTDDPLYFDVGRDNFTVDSDNSMEQMWLAFVMREKFNKVWDGNEWINSN</sequence>
<name>A0A6M3LMK8_9ZZZZ</name>
<dbReference type="EMBL" id="MT143408">
    <property type="protein sequence ID" value="QJA96516.1"/>
    <property type="molecule type" value="Genomic_DNA"/>
</dbReference>
<dbReference type="AlphaFoldDB" id="A0A6M3LMK8"/>
<evidence type="ECO:0000313" key="1">
    <source>
        <dbReference type="EMBL" id="QJA96516.1"/>
    </source>
</evidence>
<proteinExistence type="predicted"/>
<protein>
    <submittedName>
        <fullName evidence="1">Uncharacterized protein</fullName>
    </submittedName>
</protein>
<reference evidence="1" key="1">
    <citation type="submission" date="2020-03" db="EMBL/GenBank/DDBJ databases">
        <title>The deep terrestrial virosphere.</title>
        <authorList>
            <person name="Holmfeldt K."/>
            <person name="Nilsson E."/>
            <person name="Simone D."/>
            <person name="Lopez-Fernandez M."/>
            <person name="Wu X."/>
            <person name="de Brujin I."/>
            <person name="Lundin D."/>
            <person name="Andersson A."/>
            <person name="Bertilsson S."/>
            <person name="Dopson M."/>
        </authorList>
    </citation>
    <scope>NUCLEOTIDE SEQUENCE</scope>
    <source>
        <strain evidence="1">MM415B08249</strain>
    </source>
</reference>
<accession>A0A6M3LMK8</accession>
<organism evidence="1">
    <name type="scientific">viral metagenome</name>
    <dbReference type="NCBI Taxonomy" id="1070528"/>
    <lineage>
        <taxon>unclassified sequences</taxon>
        <taxon>metagenomes</taxon>
        <taxon>organismal metagenomes</taxon>
    </lineage>
</organism>
<gene>
    <name evidence="1" type="ORF">MM415B08249_0004</name>
</gene>